<evidence type="ECO:0000313" key="4">
    <source>
        <dbReference type="Proteomes" id="UP001358586"/>
    </source>
</evidence>
<dbReference type="PANTHER" id="PTHR21660:SF46">
    <property type="entry name" value="SUPERFAMILY PROTEIN, PUTATIVE-RELATED"/>
    <property type="match status" value="1"/>
</dbReference>
<comment type="caution">
    <text evidence="3">The sequence shown here is derived from an EMBL/GenBank/DDBJ whole genome shotgun (WGS) entry which is preliminary data.</text>
</comment>
<organism evidence="3 4">
    <name type="scientific">Gossypium arboreum</name>
    <name type="common">Tree cotton</name>
    <name type="synonym">Gossypium nanking</name>
    <dbReference type="NCBI Taxonomy" id="29729"/>
    <lineage>
        <taxon>Eukaryota</taxon>
        <taxon>Viridiplantae</taxon>
        <taxon>Streptophyta</taxon>
        <taxon>Embryophyta</taxon>
        <taxon>Tracheophyta</taxon>
        <taxon>Spermatophyta</taxon>
        <taxon>Magnoliopsida</taxon>
        <taxon>eudicotyledons</taxon>
        <taxon>Gunneridae</taxon>
        <taxon>Pentapetalae</taxon>
        <taxon>rosids</taxon>
        <taxon>malvids</taxon>
        <taxon>Malvales</taxon>
        <taxon>Malvaceae</taxon>
        <taxon>Malvoideae</taxon>
        <taxon>Gossypium</taxon>
    </lineage>
</organism>
<dbReference type="InterPro" id="IPR039298">
    <property type="entry name" value="ACOT13"/>
</dbReference>
<dbReference type="Gene3D" id="3.10.129.10">
    <property type="entry name" value="Hotdog Thioesterase"/>
    <property type="match status" value="2"/>
</dbReference>
<dbReference type="InterPro" id="IPR006683">
    <property type="entry name" value="Thioestr_dom"/>
</dbReference>
<comment type="similarity">
    <text evidence="1">Belongs to the thioesterase PaaI family.</text>
</comment>
<evidence type="ECO:0000256" key="1">
    <source>
        <dbReference type="ARBA" id="ARBA00008324"/>
    </source>
</evidence>
<name>A0ABR0NPY3_GOSAR</name>
<proteinExistence type="inferred from homology"/>
<sequence length="264" mass="28975">MVFFEDVDGNWHVGALASLLDLIGTITTFWYADCVSAVVDFNSSYYSTVKIQEHVEIESRVMADKGKLMHVVVQVRKKGNGEVIAVGNLWMASNKLTIAQNMEGDPLKKSLAWLHGVLQGKIGHGIETRVLQGLQVIHAERGFMQFGFIVPNVVSDVDGNWHVGALASLLDLVGAITTFSYANCVSTVADFNASYYSTVKIQLKNLLFNHGCEHVEIESRVMADKGKLIHVVVQVRKKGNGEVIAVGNLWMASNNLTIAQMSNL</sequence>
<keyword evidence="4" id="KW-1185">Reference proteome</keyword>
<dbReference type="SUPFAM" id="SSF54637">
    <property type="entry name" value="Thioesterase/thiol ester dehydrase-isomerase"/>
    <property type="match status" value="2"/>
</dbReference>
<dbReference type="PANTHER" id="PTHR21660">
    <property type="entry name" value="THIOESTERASE SUPERFAMILY MEMBER-RELATED"/>
    <property type="match status" value="1"/>
</dbReference>
<dbReference type="Pfam" id="PF03061">
    <property type="entry name" value="4HBT"/>
    <property type="match status" value="1"/>
</dbReference>
<evidence type="ECO:0000313" key="3">
    <source>
        <dbReference type="EMBL" id="KAK5803402.1"/>
    </source>
</evidence>
<evidence type="ECO:0000259" key="2">
    <source>
        <dbReference type="Pfam" id="PF03061"/>
    </source>
</evidence>
<dbReference type="EMBL" id="JARKNE010000009">
    <property type="protein sequence ID" value="KAK5803402.1"/>
    <property type="molecule type" value="Genomic_DNA"/>
</dbReference>
<protein>
    <recommendedName>
        <fullName evidence="2">Thioesterase domain-containing protein</fullName>
    </recommendedName>
</protein>
<accession>A0ABR0NPY3</accession>
<dbReference type="InterPro" id="IPR029069">
    <property type="entry name" value="HotDog_dom_sf"/>
</dbReference>
<feature type="domain" description="Thioesterase" evidence="2">
    <location>
        <begin position="9"/>
        <end position="83"/>
    </location>
</feature>
<reference evidence="3 4" key="1">
    <citation type="submission" date="2023-03" db="EMBL/GenBank/DDBJ databases">
        <title>WGS of Gossypium arboreum.</title>
        <authorList>
            <person name="Yu D."/>
        </authorList>
    </citation>
    <scope>NUCLEOTIDE SEQUENCE [LARGE SCALE GENOMIC DNA]</scope>
    <source>
        <tissue evidence="3">Leaf</tissue>
    </source>
</reference>
<gene>
    <name evidence="3" type="ORF">PVK06_031047</name>
</gene>
<dbReference type="Proteomes" id="UP001358586">
    <property type="component" value="Chromosome 9"/>
</dbReference>